<evidence type="ECO:0000256" key="5">
    <source>
        <dbReference type="SAM" id="MobiDB-lite"/>
    </source>
</evidence>
<comment type="similarity">
    <text evidence="1">Belongs to the ENTR1 family.</text>
</comment>
<evidence type="ECO:0000313" key="7">
    <source>
        <dbReference type="RefSeq" id="XP_034239627.1"/>
    </source>
</evidence>
<keyword evidence="3 4" id="KW-0175">Coiled coil</keyword>
<dbReference type="AlphaFoldDB" id="A0A6P8YZB6"/>
<dbReference type="KEGG" id="tpal:117644358"/>
<dbReference type="GO" id="GO:0036064">
    <property type="term" value="C:ciliary basal body"/>
    <property type="evidence" value="ECO:0007669"/>
    <property type="project" value="TreeGrafter"/>
</dbReference>
<dbReference type="GO" id="GO:0055037">
    <property type="term" value="C:recycling endosome"/>
    <property type="evidence" value="ECO:0007669"/>
    <property type="project" value="TreeGrafter"/>
</dbReference>
<feature type="compositionally biased region" description="Low complexity" evidence="5">
    <location>
        <begin position="245"/>
        <end position="258"/>
    </location>
</feature>
<keyword evidence="6" id="KW-1185">Reference proteome</keyword>
<feature type="region of interest" description="Disordered" evidence="5">
    <location>
        <begin position="238"/>
        <end position="287"/>
    </location>
</feature>
<organism evidence="7">
    <name type="scientific">Thrips palmi</name>
    <name type="common">Melon thrips</name>
    <dbReference type="NCBI Taxonomy" id="161013"/>
    <lineage>
        <taxon>Eukaryota</taxon>
        <taxon>Metazoa</taxon>
        <taxon>Ecdysozoa</taxon>
        <taxon>Arthropoda</taxon>
        <taxon>Hexapoda</taxon>
        <taxon>Insecta</taxon>
        <taxon>Pterygota</taxon>
        <taxon>Neoptera</taxon>
        <taxon>Paraneoptera</taxon>
        <taxon>Thysanoptera</taxon>
        <taxon>Terebrantia</taxon>
        <taxon>Thripoidea</taxon>
        <taxon>Thripidae</taxon>
        <taxon>Thrips</taxon>
    </lineage>
</organism>
<feature type="region of interest" description="Disordered" evidence="5">
    <location>
        <begin position="1"/>
        <end position="119"/>
    </location>
</feature>
<dbReference type="OrthoDB" id="6499155at2759"/>
<accession>A0A6P8YZB6</accession>
<protein>
    <recommendedName>
        <fullName evidence="2">Endosome-associated-trafficking regulator 1</fullName>
    </recommendedName>
</protein>
<sequence length="485" mass="52129">MSEGAGGDGNPLSNGSFSGAKSKRSVDSDDNDNDECANQPDLGLGSQPQTSKRTTNECQSGPSEAPRREENPFSFKHFLSRENANGQGAAHSTGAKPKVFTSPTVPHPPDLEYNRSAPTRNFATNPDLASALPDFVQDHLVVEQCFLRDAASSALSVDLDNLPDFAVTQDSASNTSGNSRSRQTSYNNYSRRRERNQHNGMEGIPLDLPSVSSPPSVVEMAGAAGGLPFDLPLVRDANGVNATGSSSPSGSPNQPSVSKSLPDFLSDGPIRGGHLPPADVTAEASGVSQNHVAEDMYQTENERLRAEVDVLRGQNTELSRRVHSLQSEVRTLRAKEHEDTVTMEKAIEQAEENIQRTVKRAVNAENMVSKLKADLKQMQSELRRAQQDYWELRGREGGSSSGACGGVGVSGSSTPSSSIEQQVQMQRFAQELKAAASTAETSLRQLLSGVDNLRLLASTMETVNRVEDRTRDYVSDSDEATGPTL</sequence>
<dbReference type="GO" id="GO:0005769">
    <property type="term" value="C:early endosome"/>
    <property type="evidence" value="ECO:0007669"/>
    <property type="project" value="TreeGrafter"/>
</dbReference>
<gene>
    <name evidence="7" type="primary">LOC117644358</name>
</gene>
<dbReference type="InterPro" id="IPR026757">
    <property type="entry name" value="ENTR1"/>
</dbReference>
<dbReference type="GO" id="GO:0032465">
    <property type="term" value="P:regulation of cytokinesis"/>
    <property type="evidence" value="ECO:0007669"/>
    <property type="project" value="TreeGrafter"/>
</dbReference>
<dbReference type="PANTHER" id="PTHR31259:SF3">
    <property type="entry name" value="ENDOSOME-ASSOCIATED-TRAFFICKING REGULATOR 1"/>
    <property type="match status" value="1"/>
</dbReference>
<feature type="compositionally biased region" description="Polar residues" evidence="5">
    <location>
        <begin position="46"/>
        <end position="62"/>
    </location>
</feature>
<proteinExistence type="inferred from homology"/>
<evidence type="ECO:0000256" key="4">
    <source>
        <dbReference type="SAM" id="Coils"/>
    </source>
</evidence>
<name>A0A6P8YZB6_THRPL</name>
<feature type="coiled-coil region" evidence="4">
    <location>
        <begin position="294"/>
        <end position="395"/>
    </location>
</feature>
<evidence type="ECO:0000256" key="1">
    <source>
        <dbReference type="ARBA" id="ARBA00007791"/>
    </source>
</evidence>
<dbReference type="SUPFAM" id="SSF57997">
    <property type="entry name" value="Tropomyosin"/>
    <property type="match status" value="1"/>
</dbReference>
<reference evidence="7" key="1">
    <citation type="submission" date="2025-08" db="UniProtKB">
        <authorList>
            <consortium name="RefSeq"/>
        </authorList>
    </citation>
    <scope>IDENTIFICATION</scope>
    <source>
        <tissue evidence="7">Total insect</tissue>
    </source>
</reference>
<dbReference type="GO" id="GO:0045724">
    <property type="term" value="P:positive regulation of cilium assembly"/>
    <property type="evidence" value="ECO:0007669"/>
    <property type="project" value="TreeGrafter"/>
</dbReference>
<dbReference type="GeneID" id="117644358"/>
<feature type="compositionally biased region" description="Polar residues" evidence="5">
    <location>
        <begin position="169"/>
        <end position="184"/>
    </location>
</feature>
<dbReference type="InParanoid" id="A0A6P8YZB6"/>
<evidence type="ECO:0000313" key="6">
    <source>
        <dbReference type="Proteomes" id="UP000515158"/>
    </source>
</evidence>
<dbReference type="Proteomes" id="UP000515158">
    <property type="component" value="Unplaced"/>
</dbReference>
<evidence type="ECO:0000256" key="2">
    <source>
        <dbReference type="ARBA" id="ARBA00016007"/>
    </source>
</evidence>
<dbReference type="GO" id="GO:0030496">
    <property type="term" value="C:midbody"/>
    <property type="evidence" value="ECO:0007669"/>
    <property type="project" value="TreeGrafter"/>
</dbReference>
<dbReference type="GO" id="GO:1903566">
    <property type="term" value="P:positive regulation of protein localization to cilium"/>
    <property type="evidence" value="ECO:0007669"/>
    <property type="project" value="TreeGrafter"/>
</dbReference>
<dbReference type="PANTHER" id="PTHR31259">
    <property type="entry name" value="ENDOSOME-ASSOCIATED TRAFFICKING REGULATOR 1"/>
    <property type="match status" value="1"/>
</dbReference>
<evidence type="ECO:0000256" key="3">
    <source>
        <dbReference type="ARBA" id="ARBA00023054"/>
    </source>
</evidence>
<dbReference type="RefSeq" id="XP_034239627.1">
    <property type="nucleotide sequence ID" value="XM_034383736.1"/>
</dbReference>
<dbReference type="Gene3D" id="1.10.287.1490">
    <property type="match status" value="1"/>
</dbReference>
<feature type="compositionally biased region" description="Gly residues" evidence="5">
    <location>
        <begin position="397"/>
        <end position="409"/>
    </location>
</feature>
<feature type="region of interest" description="Disordered" evidence="5">
    <location>
        <begin position="169"/>
        <end position="210"/>
    </location>
</feature>
<dbReference type="GO" id="GO:0005813">
    <property type="term" value="C:centrosome"/>
    <property type="evidence" value="ECO:0007669"/>
    <property type="project" value="TreeGrafter"/>
</dbReference>
<feature type="region of interest" description="Disordered" evidence="5">
    <location>
        <begin position="395"/>
        <end position="416"/>
    </location>
</feature>